<protein>
    <submittedName>
        <fullName evidence="5">AMP-binding protein</fullName>
    </submittedName>
</protein>
<dbReference type="Pfam" id="PF00501">
    <property type="entry name" value="AMP-binding"/>
    <property type="match status" value="1"/>
</dbReference>
<evidence type="ECO:0000259" key="3">
    <source>
        <dbReference type="Pfam" id="PF00501"/>
    </source>
</evidence>
<dbReference type="EMBL" id="JAKGAS010000004">
    <property type="protein sequence ID" value="MCF2948130.1"/>
    <property type="molecule type" value="Genomic_DNA"/>
</dbReference>
<feature type="domain" description="AMP-binding enzyme C-terminal" evidence="4">
    <location>
        <begin position="363"/>
        <end position="443"/>
    </location>
</feature>
<keyword evidence="2" id="KW-0436">Ligase</keyword>
<dbReference type="PANTHER" id="PTHR43201:SF5">
    <property type="entry name" value="MEDIUM-CHAIN ACYL-COA LIGASE ACSF2, MITOCHONDRIAL"/>
    <property type="match status" value="1"/>
</dbReference>
<name>A0ABS9D5S8_9ALTE</name>
<evidence type="ECO:0000313" key="6">
    <source>
        <dbReference type="Proteomes" id="UP001521137"/>
    </source>
</evidence>
<dbReference type="Gene3D" id="3.30.300.30">
    <property type="match status" value="1"/>
</dbReference>
<dbReference type="InterPro" id="IPR045851">
    <property type="entry name" value="AMP-bd_C_sf"/>
</dbReference>
<dbReference type="SUPFAM" id="SSF56801">
    <property type="entry name" value="Acetyl-CoA synthetase-like"/>
    <property type="match status" value="1"/>
</dbReference>
<dbReference type="RefSeq" id="WP_235311750.1">
    <property type="nucleotide sequence ID" value="NZ_JAKGAS010000004.1"/>
</dbReference>
<evidence type="ECO:0000313" key="5">
    <source>
        <dbReference type="EMBL" id="MCF2948130.1"/>
    </source>
</evidence>
<organism evidence="5 6">
    <name type="scientific">Paraglaciecola algarum</name>
    <dbReference type="NCBI Taxonomy" id="3050085"/>
    <lineage>
        <taxon>Bacteria</taxon>
        <taxon>Pseudomonadati</taxon>
        <taxon>Pseudomonadota</taxon>
        <taxon>Gammaproteobacteria</taxon>
        <taxon>Alteromonadales</taxon>
        <taxon>Alteromonadaceae</taxon>
        <taxon>Paraglaciecola</taxon>
    </lineage>
</organism>
<keyword evidence="6" id="KW-1185">Reference proteome</keyword>
<comment type="caution">
    <text evidence="5">The sequence shown here is derived from an EMBL/GenBank/DDBJ whole genome shotgun (WGS) entry which is preliminary data.</text>
</comment>
<dbReference type="Proteomes" id="UP001521137">
    <property type="component" value="Unassembled WGS sequence"/>
</dbReference>
<dbReference type="InterPro" id="IPR025110">
    <property type="entry name" value="AMP-bd_C"/>
</dbReference>
<reference evidence="5 6" key="1">
    <citation type="submission" date="2022-01" db="EMBL/GenBank/DDBJ databases">
        <title>Paraglaciecola sp. G1-23.</title>
        <authorList>
            <person name="Jin M.S."/>
            <person name="Han D.M."/>
            <person name="Kim H.M."/>
            <person name="Jeon C.O."/>
        </authorList>
    </citation>
    <scope>NUCLEOTIDE SEQUENCE [LARGE SCALE GENOMIC DNA]</scope>
    <source>
        <strain evidence="5 6">G1-23</strain>
    </source>
</reference>
<accession>A0ABS9D5S8</accession>
<dbReference type="Gene3D" id="3.40.50.12780">
    <property type="entry name" value="N-terminal domain of ligase-like"/>
    <property type="match status" value="1"/>
</dbReference>
<evidence type="ECO:0000259" key="4">
    <source>
        <dbReference type="Pfam" id="PF13193"/>
    </source>
</evidence>
<gene>
    <name evidence="5" type="ORF">L0668_08435</name>
</gene>
<proteinExistence type="inferred from homology"/>
<evidence type="ECO:0000256" key="1">
    <source>
        <dbReference type="ARBA" id="ARBA00006432"/>
    </source>
</evidence>
<dbReference type="InterPro" id="IPR000873">
    <property type="entry name" value="AMP-dep_synth/lig_dom"/>
</dbReference>
<dbReference type="InterPro" id="IPR042099">
    <property type="entry name" value="ANL_N_sf"/>
</dbReference>
<dbReference type="PANTHER" id="PTHR43201">
    <property type="entry name" value="ACYL-COA SYNTHETASE"/>
    <property type="match status" value="1"/>
</dbReference>
<comment type="similarity">
    <text evidence="1">Belongs to the ATP-dependent AMP-binding enzyme family.</text>
</comment>
<sequence length="449" mass="49819">MASLLEQLNSQVNLGHIVLADRQFSLGKLQKRALEIRQQFPHFAKQSIAISYTELIDFVTALMAFDGWCQAIYLCPPNVSPKNILPANIDELVLWPIAEPTSGLNPNPDLASRLQHNASDTNQQLEQATNWYLATSGTTGEPKWCAHTFLSLTSSTKYSEKLLGLRWALLYQAFRFAGLQVVLQALLSGADLVDVTAGEPLAQVKLLQDKHVSAMSGTPSLWRQLLMTNKLAKVPLRHITLGGEIADQAILNQLSKMFPQAKIRHIYASTEAGVGFVVADGQAGFPRAWLNSTELAVSLKISAQEHLLIKSKHQFKQTSVAEYDAQGYMDTQDRVQIKDQRVLFLGRATGVINVGGNKVYPEKVEQVLLQVDEIKQARVYAKKNPVMGALVVAEVVLSAEIETMQFTEIKKQVLKTCKNQLQRFEIPTKIHIVKDIANNPSGKLNRTSN</sequence>
<feature type="domain" description="AMP-dependent synthetase/ligase" evidence="3">
    <location>
        <begin position="135"/>
        <end position="278"/>
    </location>
</feature>
<dbReference type="Pfam" id="PF13193">
    <property type="entry name" value="AMP-binding_C"/>
    <property type="match status" value="1"/>
</dbReference>
<evidence type="ECO:0000256" key="2">
    <source>
        <dbReference type="ARBA" id="ARBA00022598"/>
    </source>
</evidence>